<evidence type="ECO:0000313" key="7">
    <source>
        <dbReference type="Proteomes" id="UP000694420"/>
    </source>
</evidence>
<protein>
    <submittedName>
        <fullName evidence="6">Microtubule associated scaffold protein 1</fullName>
    </submittedName>
</protein>
<keyword evidence="3" id="KW-0175">Coiled coil</keyword>
<name>A0A8C6ZV02_NOTPE</name>
<keyword evidence="5" id="KW-0812">Transmembrane</keyword>
<reference evidence="6" key="1">
    <citation type="submission" date="2025-08" db="UniProtKB">
        <authorList>
            <consortium name="Ensembl"/>
        </authorList>
    </citation>
    <scope>IDENTIFICATION</scope>
</reference>
<dbReference type="GO" id="GO:0005634">
    <property type="term" value="C:nucleus"/>
    <property type="evidence" value="ECO:0007669"/>
    <property type="project" value="UniProtKB-SubCell"/>
</dbReference>
<dbReference type="PANTHER" id="PTHR24200:SF7">
    <property type="entry name" value="MICROTUBULE-ASSOCIATED TUMOR SUPPRESSOR 1"/>
    <property type="match status" value="1"/>
</dbReference>
<evidence type="ECO:0000256" key="5">
    <source>
        <dbReference type="SAM" id="Phobius"/>
    </source>
</evidence>
<dbReference type="GO" id="GO:0005737">
    <property type="term" value="C:cytoplasm"/>
    <property type="evidence" value="ECO:0007669"/>
    <property type="project" value="TreeGrafter"/>
</dbReference>
<dbReference type="Proteomes" id="UP000694420">
    <property type="component" value="Unplaced"/>
</dbReference>
<dbReference type="GO" id="GO:0008017">
    <property type="term" value="F:microtubule binding"/>
    <property type="evidence" value="ECO:0007669"/>
    <property type="project" value="TreeGrafter"/>
</dbReference>
<dbReference type="GO" id="GO:0010758">
    <property type="term" value="P:regulation of macrophage chemotaxis"/>
    <property type="evidence" value="ECO:0007669"/>
    <property type="project" value="TreeGrafter"/>
</dbReference>
<evidence type="ECO:0000256" key="2">
    <source>
        <dbReference type="ARBA" id="ARBA00007585"/>
    </source>
</evidence>
<evidence type="ECO:0000256" key="3">
    <source>
        <dbReference type="ARBA" id="ARBA00023054"/>
    </source>
</evidence>
<proteinExistence type="inferred from homology"/>
<evidence type="ECO:0000256" key="4">
    <source>
        <dbReference type="ARBA" id="ARBA00023242"/>
    </source>
</evidence>
<keyword evidence="5" id="KW-1133">Transmembrane helix</keyword>
<organism evidence="6 7">
    <name type="scientific">Nothoprocta perdicaria</name>
    <name type="common">Chilean tinamou</name>
    <name type="synonym">Crypturus perdicarius</name>
    <dbReference type="NCBI Taxonomy" id="30464"/>
    <lineage>
        <taxon>Eukaryota</taxon>
        <taxon>Metazoa</taxon>
        <taxon>Chordata</taxon>
        <taxon>Craniata</taxon>
        <taxon>Vertebrata</taxon>
        <taxon>Euteleostomi</taxon>
        <taxon>Archelosauria</taxon>
        <taxon>Archosauria</taxon>
        <taxon>Dinosauria</taxon>
        <taxon>Saurischia</taxon>
        <taxon>Theropoda</taxon>
        <taxon>Coelurosauria</taxon>
        <taxon>Aves</taxon>
        <taxon>Palaeognathae</taxon>
        <taxon>Tinamiformes</taxon>
        <taxon>Tinamidae</taxon>
        <taxon>Nothoprocta</taxon>
    </lineage>
</organism>
<sequence length="229" mass="25189">MTVPGGLRSCTETSFSPDIFINSTLTPPTAPGSHYDLTLLTLLVVGSYSFCVVPLLATCTGKKSRFATIIIKNGEWSSRTACQNGTPGSLPLKALPRPRIHSLKTSPKVSIKMTTNLFSSSLFPVDKGKQRSPKNSCIQTQTSTDVHGTKSAELTQYKTKCENQSGIILQLKKFLSSSNLKFEALTVVIQHLQSLLFPTRNEFVDHLKISWVLNWVIITPFSSCLINKI</sequence>
<comment type="similarity">
    <text evidence="2">Belongs to the MTUS1 family.</text>
</comment>
<keyword evidence="7" id="KW-1185">Reference proteome</keyword>
<dbReference type="AlphaFoldDB" id="A0A8C6ZV02"/>
<keyword evidence="5" id="KW-0472">Membrane</keyword>
<evidence type="ECO:0000313" key="6">
    <source>
        <dbReference type="Ensembl" id="ENSNPEP00000019524.1"/>
    </source>
</evidence>
<feature type="transmembrane region" description="Helical" evidence="5">
    <location>
        <begin position="37"/>
        <end position="57"/>
    </location>
</feature>
<reference evidence="6" key="2">
    <citation type="submission" date="2025-09" db="UniProtKB">
        <authorList>
            <consortium name="Ensembl"/>
        </authorList>
    </citation>
    <scope>IDENTIFICATION</scope>
</reference>
<dbReference type="InterPro" id="IPR051293">
    <property type="entry name" value="MTUS1/CCDC69"/>
</dbReference>
<keyword evidence="4" id="KW-0539">Nucleus</keyword>
<accession>A0A8C6ZV02</accession>
<comment type="subcellular location">
    <subcellularLocation>
        <location evidence="1">Nucleus</location>
    </subcellularLocation>
</comment>
<dbReference type="PANTHER" id="PTHR24200">
    <property type="entry name" value="TOUCAN, ISOFORM A"/>
    <property type="match status" value="1"/>
</dbReference>
<gene>
    <name evidence="6" type="primary">MTUS1</name>
</gene>
<evidence type="ECO:0000256" key="1">
    <source>
        <dbReference type="ARBA" id="ARBA00004123"/>
    </source>
</evidence>
<dbReference type="Ensembl" id="ENSNPET00000020026.1">
    <property type="protein sequence ID" value="ENSNPEP00000019524.1"/>
    <property type="gene ID" value="ENSNPEG00000013957.1"/>
</dbReference>